<dbReference type="InterPro" id="IPR036291">
    <property type="entry name" value="NAD(P)-bd_dom_sf"/>
</dbReference>
<dbReference type="InterPro" id="IPR051783">
    <property type="entry name" value="NAD(P)-dependent_oxidoreduct"/>
</dbReference>
<dbReference type="SUPFAM" id="SSF51735">
    <property type="entry name" value="NAD(P)-binding Rossmann-fold domains"/>
    <property type="match status" value="1"/>
</dbReference>
<gene>
    <name evidence="2" type="ORF">N7456_005545</name>
</gene>
<keyword evidence="3" id="KW-1185">Reference proteome</keyword>
<dbReference type="AlphaFoldDB" id="A0A9W9KJQ2"/>
<evidence type="ECO:0000259" key="1">
    <source>
        <dbReference type="Pfam" id="PF01370"/>
    </source>
</evidence>
<dbReference type="OrthoDB" id="2130169at2759"/>
<dbReference type="PANTHER" id="PTHR48079">
    <property type="entry name" value="PROTEIN YEEZ"/>
    <property type="match status" value="1"/>
</dbReference>
<dbReference type="PANTHER" id="PTHR48079:SF7">
    <property type="entry name" value="NAD(P)-BINDING DOMAIN-CONTAINING PROTEIN-RELATED"/>
    <property type="match status" value="1"/>
</dbReference>
<evidence type="ECO:0000313" key="2">
    <source>
        <dbReference type="EMBL" id="KAJ5108870.1"/>
    </source>
</evidence>
<reference evidence="2" key="1">
    <citation type="submission" date="2022-11" db="EMBL/GenBank/DDBJ databases">
        <authorList>
            <person name="Petersen C."/>
        </authorList>
    </citation>
    <scope>NUCLEOTIDE SEQUENCE</scope>
    <source>
        <strain evidence="2">IBT 30069</strain>
    </source>
</reference>
<dbReference type="EMBL" id="JAPQKH010000003">
    <property type="protein sequence ID" value="KAJ5108870.1"/>
    <property type="molecule type" value="Genomic_DNA"/>
</dbReference>
<dbReference type="GO" id="GO:0004029">
    <property type="term" value="F:aldehyde dehydrogenase (NAD+) activity"/>
    <property type="evidence" value="ECO:0007669"/>
    <property type="project" value="TreeGrafter"/>
</dbReference>
<proteinExistence type="predicted"/>
<accession>A0A9W9KJQ2</accession>
<dbReference type="Pfam" id="PF01370">
    <property type="entry name" value="Epimerase"/>
    <property type="match status" value="1"/>
</dbReference>
<reference evidence="2" key="2">
    <citation type="journal article" date="2023" name="IMA Fungus">
        <title>Comparative genomic study of the Penicillium genus elucidates a diverse pangenome and 15 lateral gene transfer events.</title>
        <authorList>
            <person name="Petersen C."/>
            <person name="Sorensen T."/>
            <person name="Nielsen M.R."/>
            <person name="Sondergaard T.E."/>
            <person name="Sorensen J.L."/>
            <person name="Fitzpatrick D.A."/>
            <person name="Frisvad J.C."/>
            <person name="Nielsen K.L."/>
        </authorList>
    </citation>
    <scope>NUCLEOTIDE SEQUENCE</scope>
    <source>
        <strain evidence="2">IBT 30069</strain>
    </source>
</reference>
<dbReference type="Proteomes" id="UP001149165">
    <property type="component" value="Unassembled WGS sequence"/>
</dbReference>
<organism evidence="2 3">
    <name type="scientific">Penicillium angulare</name>
    <dbReference type="NCBI Taxonomy" id="116970"/>
    <lineage>
        <taxon>Eukaryota</taxon>
        <taxon>Fungi</taxon>
        <taxon>Dikarya</taxon>
        <taxon>Ascomycota</taxon>
        <taxon>Pezizomycotina</taxon>
        <taxon>Eurotiomycetes</taxon>
        <taxon>Eurotiomycetidae</taxon>
        <taxon>Eurotiales</taxon>
        <taxon>Aspergillaceae</taxon>
        <taxon>Penicillium</taxon>
    </lineage>
</organism>
<comment type="caution">
    <text evidence="2">The sequence shown here is derived from an EMBL/GenBank/DDBJ whole genome shotgun (WGS) entry which is preliminary data.</text>
</comment>
<name>A0A9W9KJQ2_9EURO</name>
<protein>
    <recommendedName>
        <fullName evidence="1">NAD-dependent epimerase/dehydratase domain-containing protein</fullName>
    </recommendedName>
</protein>
<dbReference type="InterPro" id="IPR001509">
    <property type="entry name" value="Epimerase_deHydtase"/>
</dbReference>
<dbReference type="Gene3D" id="3.40.50.720">
    <property type="entry name" value="NAD(P)-binding Rossmann-like Domain"/>
    <property type="match status" value="1"/>
</dbReference>
<sequence length="343" mass="37354">MAPNIFLTGATGYVGGDFLYLVARTHPEWNVSALVRDVEKAAKLAKEYPEVRIVNGDLDSADIIENEVKNADIVFQIADCDHVGAAKAIAKGAAHHTAGRPCWVIHASGTASFLFEDNREKTYGVERKQYYNDWDKVDELFNLPDDAYHIDVERTIIEAGRVDPQRIKTAIVSPPTVYGPGRGVNKQTSIQAYFLANAVLKRKEGIIVGEGKNIWSQVHVQDLSDLFVSLGEAAAAGGGNATWGDEGYYLSENGTYVWGDVERAVAQAAYEKGYIPSADVTPLREDEPMGDTLGYGPLMWGSNSQGTSIRAKKLLGWTPTRPSLLEEIPGIVDGEARALGIKV</sequence>
<feature type="domain" description="NAD-dependent epimerase/dehydratase" evidence="1">
    <location>
        <begin position="5"/>
        <end position="237"/>
    </location>
</feature>
<dbReference type="GO" id="GO:0005737">
    <property type="term" value="C:cytoplasm"/>
    <property type="evidence" value="ECO:0007669"/>
    <property type="project" value="TreeGrafter"/>
</dbReference>
<evidence type="ECO:0000313" key="3">
    <source>
        <dbReference type="Proteomes" id="UP001149165"/>
    </source>
</evidence>